<dbReference type="NCBIfam" id="NF002205">
    <property type="entry name" value="PRK01096.1"/>
    <property type="match status" value="1"/>
</dbReference>
<dbReference type="Gene3D" id="1.10.3550.10">
    <property type="entry name" value="eoxyguanosinetriphosphate triphosphohydrolase domain-like"/>
    <property type="match status" value="1"/>
</dbReference>
<evidence type="ECO:0000313" key="4">
    <source>
        <dbReference type="Proteomes" id="UP001302667"/>
    </source>
</evidence>
<feature type="domain" description="HD" evidence="2">
    <location>
        <begin position="60"/>
        <end position="242"/>
    </location>
</feature>
<dbReference type="InterPro" id="IPR023293">
    <property type="entry name" value="dGTP_triP_hydro_central_sf"/>
</dbReference>
<dbReference type="InterPro" id="IPR050135">
    <property type="entry name" value="dGTPase-like"/>
</dbReference>
<dbReference type="PANTHER" id="PTHR11373:SF32">
    <property type="entry name" value="DEOXYGUANOSINETRIPHOSPHATE TRIPHOSPHOHYDROLASE"/>
    <property type="match status" value="1"/>
</dbReference>
<dbReference type="Gene3D" id="1.10.3210.10">
    <property type="entry name" value="Hypothetical protein af1432"/>
    <property type="match status" value="1"/>
</dbReference>
<dbReference type="InterPro" id="IPR006261">
    <property type="entry name" value="dGTPase"/>
</dbReference>
<keyword evidence="1" id="KW-0378">Hydrolase</keyword>
<dbReference type="SUPFAM" id="SSF109604">
    <property type="entry name" value="HD-domain/PDEase-like"/>
    <property type="match status" value="1"/>
</dbReference>
<organism evidence="3 4">
    <name type="scientific">Aeromonas allosaccharophila</name>
    <dbReference type="NCBI Taxonomy" id="656"/>
    <lineage>
        <taxon>Bacteria</taxon>
        <taxon>Pseudomonadati</taxon>
        <taxon>Pseudomonadota</taxon>
        <taxon>Gammaproteobacteria</taxon>
        <taxon>Aeromonadales</taxon>
        <taxon>Aeromonadaceae</taxon>
        <taxon>Aeromonas</taxon>
    </lineage>
</organism>
<dbReference type="InterPro" id="IPR027432">
    <property type="entry name" value="dGTP_triphosphohydrolase_C"/>
</dbReference>
<name>A0ABZ0F7W9_9GAMM</name>
<dbReference type="RefSeq" id="WP_317102543.1">
    <property type="nucleotide sequence ID" value="NZ_CP136584.1"/>
</dbReference>
<dbReference type="Gene3D" id="1.10.3410.10">
    <property type="entry name" value="putative deoxyguanosinetriphosphate triphosphohydrolase like domain"/>
    <property type="match status" value="1"/>
</dbReference>
<evidence type="ECO:0000313" key="3">
    <source>
        <dbReference type="EMBL" id="WOE65535.1"/>
    </source>
</evidence>
<dbReference type="InterPro" id="IPR003607">
    <property type="entry name" value="HD/PDEase_dom"/>
</dbReference>
<protein>
    <submittedName>
        <fullName evidence="3">Deoxyguanosinetriphosphate triphosphohydrolase</fullName>
    </submittedName>
</protein>
<gene>
    <name evidence="3" type="ORF">RY972_15975</name>
</gene>
<accession>A0ABZ0F7W9</accession>
<dbReference type="Pfam" id="PF01966">
    <property type="entry name" value="HD"/>
    <property type="match status" value="1"/>
</dbReference>
<proteinExistence type="predicted"/>
<dbReference type="InterPro" id="IPR006674">
    <property type="entry name" value="HD_domain"/>
</dbReference>
<dbReference type="Proteomes" id="UP001302667">
    <property type="component" value="Chromosome"/>
</dbReference>
<dbReference type="PANTHER" id="PTHR11373">
    <property type="entry name" value="DEOXYNUCLEOSIDE TRIPHOSPHATE TRIPHOSPHOHYDROLASE"/>
    <property type="match status" value="1"/>
</dbReference>
<sequence length="435" mass="49383">MEWHNLLSASRLCAGDEQGDGIRTEYYRDFDRVVFSAPFRRLARKTQVHPLSFNDHIHNRLTHSIEVSSVGRSLGLSVAQKIRDKLPQEITNVDFASIIQAACVAHDIGNPPFGHAGEFAIRQWFTENIDLLNNSLSEAQLTDLKLFEGNAQGFRIVSQLENHSNNGGLRLTHATLGSLLKYPWHSNHQLAAEKEKFNVFQSESNYFFEIVNKLGLAQKSDGTYARHPLSYLMEAADDICYKILDIEDALELNILRMEDVKDVFVRLSGDFPLVDLGKDFPARKRFAPFRAKAIDNLIREVVTVFEDNYMEIMSGHYNGDLISNVSSDCKESLKRIKEITSKDIFSYRRKIELEVGSYSSIEILLSAFVSAINEKIEKGENISFKSKRILDLMFDDLPKGRCSPYEYYMAITNFVSGMTDNYATFIAKQISGSAK</sequence>
<keyword evidence="4" id="KW-1185">Reference proteome</keyword>
<dbReference type="EMBL" id="CP136584">
    <property type="protein sequence ID" value="WOE65535.1"/>
    <property type="molecule type" value="Genomic_DNA"/>
</dbReference>
<evidence type="ECO:0000256" key="1">
    <source>
        <dbReference type="ARBA" id="ARBA00022801"/>
    </source>
</evidence>
<dbReference type="PROSITE" id="PS51831">
    <property type="entry name" value="HD"/>
    <property type="match status" value="1"/>
</dbReference>
<evidence type="ECO:0000259" key="2">
    <source>
        <dbReference type="PROSITE" id="PS51831"/>
    </source>
</evidence>
<dbReference type="NCBIfam" id="TIGR01353">
    <property type="entry name" value="dGTP_triPase"/>
    <property type="match status" value="1"/>
</dbReference>
<dbReference type="SMART" id="SM00471">
    <property type="entry name" value="HDc"/>
    <property type="match status" value="1"/>
</dbReference>
<reference evidence="3 4" key="1">
    <citation type="submission" date="2023-10" db="EMBL/GenBank/DDBJ databases">
        <title>Genome analysis of psychrotrophic aerobic bacterium Aeromonas allosaccharophila BIM B-1809 isolated from infected fish.</title>
        <authorList>
            <person name="Leanovich S.I."/>
            <person name="Sidarenka A.V."/>
            <person name="Akhremchuk A.E."/>
            <person name="Sikolenko M.A."/>
            <person name="Valentovich L.N."/>
        </authorList>
    </citation>
    <scope>NUCLEOTIDE SEQUENCE [LARGE SCALE GENOMIC DNA]</scope>
    <source>
        <strain evidence="3 4">BIM B-1809</strain>
    </source>
</reference>